<organism evidence="9 10">
    <name type="scientific">Paenibacillus vulneris</name>
    <dbReference type="NCBI Taxonomy" id="1133364"/>
    <lineage>
        <taxon>Bacteria</taxon>
        <taxon>Bacillati</taxon>
        <taxon>Bacillota</taxon>
        <taxon>Bacilli</taxon>
        <taxon>Bacillales</taxon>
        <taxon>Paenibacillaceae</taxon>
        <taxon>Paenibacillus</taxon>
    </lineage>
</organism>
<gene>
    <name evidence="9" type="ORF">ACFQ4B_07050</name>
</gene>
<dbReference type="InterPro" id="IPR050171">
    <property type="entry name" value="MFS_Transporters"/>
</dbReference>
<dbReference type="InterPro" id="IPR020846">
    <property type="entry name" value="MFS_dom"/>
</dbReference>
<evidence type="ECO:0000313" key="10">
    <source>
        <dbReference type="Proteomes" id="UP001597180"/>
    </source>
</evidence>
<dbReference type="Gene3D" id="1.20.1250.20">
    <property type="entry name" value="MFS general substrate transporter like domains"/>
    <property type="match status" value="1"/>
</dbReference>
<feature type="transmembrane region" description="Helical" evidence="7">
    <location>
        <begin position="166"/>
        <end position="186"/>
    </location>
</feature>
<feature type="transmembrane region" description="Helical" evidence="7">
    <location>
        <begin position="303"/>
        <end position="325"/>
    </location>
</feature>
<evidence type="ECO:0000313" key="9">
    <source>
        <dbReference type="EMBL" id="MFD1219869.1"/>
    </source>
</evidence>
<comment type="subcellular location">
    <subcellularLocation>
        <location evidence="1">Cell membrane</location>
        <topology evidence="1">Multi-pass membrane protein</topology>
    </subcellularLocation>
</comment>
<evidence type="ECO:0000256" key="2">
    <source>
        <dbReference type="ARBA" id="ARBA00022448"/>
    </source>
</evidence>
<accession>A0ABW3UI09</accession>
<protein>
    <submittedName>
        <fullName evidence="9">MFS transporter</fullName>
    </submittedName>
</protein>
<evidence type="ECO:0000256" key="5">
    <source>
        <dbReference type="ARBA" id="ARBA00022989"/>
    </source>
</evidence>
<evidence type="ECO:0000256" key="4">
    <source>
        <dbReference type="ARBA" id="ARBA00022692"/>
    </source>
</evidence>
<evidence type="ECO:0000256" key="3">
    <source>
        <dbReference type="ARBA" id="ARBA00022475"/>
    </source>
</evidence>
<dbReference type="Proteomes" id="UP001597180">
    <property type="component" value="Unassembled WGS sequence"/>
</dbReference>
<evidence type="ECO:0000256" key="1">
    <source>
        <dbReference type="ARBA" id="ARBA00004651"/>
    </source>
</evidence>
<keyword evidence="3" id="KW-1003">Cell membrane</keyword>
<reference evidence="10" key="1">
    <citation type="journal article" date="2019" name="Int. J. Syst. Evol. Microbiol.">
        <title>The Global Catalogue of Microorganisms (GCM) 10K type strain sequencing project: providing services to taxonomists for standard genome sequencing and annotation.</title>
        <authorList>
            <consortium name="The Broad Institute Genomics Platform"/>
            <consortium name="The Broad Institute Genome Sequencing Center for Infectious Disease"/>
            <person name="Wu L."/>
            <person name="Ma J."/>
        </authorList>
    </citation>
    <scope>NUCLEOTIDE SEQUENCE [LARGE SCALE GENOMIC DNA]</scope>
    <source>
        <strain evidence="10">CCUG 53270</strain>
    </source>
</reference>
<dbReference type="SUPFAM" id="SSF103473">
    <property type="entry name" value="MFS general substrate transporter"/>
    <property type="match status" value="1"/>
</dbReference>
<evidence type="ECO:0000256" key="7">
    <source>
        <dbReference type="SAM" id="Phobius"/>
    </source>
</evidence>
<dbReference type="InterPro" id="IPR036259">
    <property type="entry name" value="MFS_trans_sf"/>
</dbReference>
<dbReference type="Pfam" id="PF07690">
    <property type="entry name" value="MFS_1"/>
    <property type="match status" value="1"/>
</dbReference>
<dbReference type="InterPro" id="IPR011701">
    <property type="entry name" value="MFS"/>
</dbReference>
<dbReference type="EMBL" id="JBHTLU010000012">
    <property type="protein sequence ID" value="MFD1219869.1"/>
    <property type="molecule type" value="Genomic_DNA"/>
</dbReference>
<keyword evidence="10" id="KW-1185">Reference proteome</keyword>
<feature type="transmembrane region" description="Helical" evidence="7">
    <location>
        <begin position="337"/>
        <end position="355"/>
    </location>
</feature>
<feature type="transmembrane region" description="Helical" evidence="7">
    <location>
        <begin position="367"/>
        <end position="385"/>
    </location>
</feature>
<keyword evidence="2" id="KW-0813">Transport</keyword>
<feature type="transmembrane region" description="Helical" evidence="7">
    <location>
        <begin position="12"/>
        <end position="31"/>
    </location>
</feature>
<feature type="transmembrane region" description="Helical" evidence="7">
    <location>
        <begin position="210"/>
        <end position="232"/>
    </location>
</feature>
<feature type="transmembrane region" description="Helical" evidence="7">
    <location>
        <begin position="108"/>
        <end position="127"/>
    </location>
</feature>
<feature type="transmembrane region" description="Helical" evidence="7">
    <location>
        <begin position="276"/>
        <end position="297"/>
    </location>
</feature>
<feature type="transmembrane region" description="Helical" evidence="7">
    <location>
        <begin position="43"/>
        <end position="66"/>
    </location>
</feature>
<keyword evidence="5 7" id="KW-1133">Transmembrane helix</keyword>
<keyword evidence="4 7" id="KW-0812">Transmembrane</keyword>
<name>A0ABW3UI09_9BACL</name>
<evidence type="ECO:0000259" key="8">
    <source>
        <dbReference type="PROSITE" id="PS50850"/>
    </source>
</evidence>
<dbReference type="PROSITE" id="PS50850">
    <property type="entry name" value="MFS"/>
    <property type="match status" value="1"/>
</dbReference>
<feature type="transmembrane region" description="Helical" evidence="7">
    <location>
        <begin position="244"/>
        <end position="264"/>
    </location>
</feature>
<keyword evidence="6 7" id="KW-0472">Membrane</keyword>
<dbReference type="RefSeq" id="WP_345594487.1">
    <property type="nucleotide sequence ID" value="NZ_BAABJG010000055.1"/>
</dbReference>
<feature type="domain" description="Major facilitator superfamily (MFS) profile" evidence="8">
    <location>
        <begin position="12"/>
        <end position="390"/>
    </location>
</feature>
<feature type="transmembrane region" description="Helical" evidence="7">
    <location>
        <begin position="78"/>
        <end position="102"/>
    </location>
</feature>
<evidence type="ECO:0000256" key="6">
    <source>
        <dbReference type="ARBA" id="ARBA00023136"/>
    </source>
</evidence>
<comment type="caution">
    <text evidence="9">The sequence shown here is derived from an EMBL/GenBank/DDBJ whole genome shotgun (WGS) entry which is preliminary data.</text>
</comment>
<sequence length="408" mass="44815">MNEKQAIPSRRHHFIFILVTLFYWASLYTYIPILSPYLDHMGATYSFAGLVLGSYGFVQIILRLPLGITSDRMKVRKPFIMIGMIGTTISCLCFALGGHLGWILTGRLISGIGASTWAAFTVLYASYFSQEQATRAMSLISLLTASGQLIGMSVSGYLVKEWGWNSTFWLGSIIGAAGLLASFFIFEPKHAVSRKPIELKDLVQVMKEPLLLKVSVLSILAHSILFITMFGFTPSHALALGASQLDLTVLVFAFMVPHAFSNYISGRWLAPKFGSWNLVLIAFLFSAACTTAISMVSSFSGLVITQMLNGFFQGIYFPLMLTLAIQKIHPQKQATAMGFYQAVYAVGMFAGPFLAGWINEWGGLRSGFYFAGLIGVVAFVLTFVWSRAELKSAKTGLKRQDNAASLVK</sequence>
<dbReference type="PANTHER" id="PTHR23517:SF3">
    <property type="entry name" value="INTEGRAL MEMBRANE TRANSPORT PROTEIN"/>
    <property type="match status" value="1"/>
</dbReference>
<dbReference type="PANTHER" id="PTHR23517">
    <property type="entry name" value="RESISTANCE PROTEIN MDTM, PUTATIVE-RELATED-RELATED"/>
    <property type="match status" value="1"/>
</dbReference>
<feature type="transmembrane region" description="Helical" evidence="7">
    <location>
        <begin position="139"/>
        <end position="160"/>
    </location>
</feature>
<proteinExistence type="predicted"/>